<dbReference type="Proteomes" id="UP000076408">
    <property type="component" value="Unassembled WGS sequence"/>
</dbReference>
<evidence type="ECO:0000313" key="2">
    <source>
        <dbReference type="Proteomes" id="UP000076408"/>
    </source>
</evidence>
<name>A0A182YR98_ANOST</name>
<dbReference type="InterPro" id="IPR005312">
    <property type="entry name" value="DUF1759"/>
</dbReference>
<dbReference type="EnsemblMetazoa" id="ASTEI10984-RA">
    <property type="protein sequence ID" value="ASTEI10984-PA"/>
    <property type="gene ID" value="ASTEI10984"/>
</dbReference>
<dbReference type="Pfam" id="PF03564">
    <property type="entry name" value="DUF1759"/>
    <property type="match status" value="1"/>
</dbReference>
<accession>A0A182YR98</accession>
<organism evidence="1 2">
    <name type="scientific">Anopheles stephensi</name>
    <name type="common">Indo-Pakistan malaria mosquito</name>
    <dbReference type="NCBI Taxonomy" id="30069"/>
    <lineage>
        <taxon>Eukaryota</taxon>
        <taxon>Metazoa</taxon>
        <taxon>Ecdysozoa</taxon>
        <taxon>Arthropoda</taxon>
        <taxon>Hexapoda</taxon>
        <taxon>Insecta</taxon>
        <taxon>Pterygota</taxon>
        <taxon>Neoptera</taxon>
        <taxon>Endopterygota</taxon>
        <taxon>Diptera</taxon>
        <taxon>Nematocera</taxon>
        <taxon>Culicoidea</taxon>
        <taxon>Culicidae</taxon>
        <taxon>Anophelinae</taxon>
        <taxon>Anopheles</taxon>
    </lineage>
</organism>
<dbReference type="VEuPathDB" id="VectorBase:ASTEI10984"/>
<dbReference type="AlphaFoldDB" id="A0A182YR98"/>
<reference evidence="1" key="2">
    <citation type="submission" date="2020-05" db="UniProtKB">
        <authorList>
            <consortium name="EnsemblMetazoa"/>
        </authorList>
    </citation>
    <scope>IDENTIFICATION</scope>
    <source>
        <strain evidence="1">Indian</strain>
    </source>
</reference>
<reference evidence="2" key="1">
    <citation type="journal article" date="2014" name="Genome Biol.">
        <title>Genome analysis of a major urban malaria vector mosquito, Anopheles stephensi.</title>
        <authorList>
            <person name="Jiang X."/>
            <person name="Peery A."/>
            <person name="Hall A.B."/>
            <person name="Sharma A."/>
            <person name="Chen X.G."/>
            <person name="Waterhouse R.M."/>
            <person name="Komissarov A."/>
            <person name="Riehle M.M."/>
            <person name="Shouche Y."/>
            <person name="Sharakhova M.V."/>
            <person name="Lawson D."/>
            <person name="Pakpour N."/>
            <person name="Arensburger P."/>
            <person name="Davidson V.L."/>
            <person name="Eiglmeier K."/>
            <person name="Emrich S."/>
            <person name="George P."/>
            <person name="Kennedy R.C."/>
            <person name="Mane S.P."/>
            <person name="Maslen G."/>
            <person name="Oringanje C."/>
            <person name="Qi Y."/>
            <person name="Settlage R."/>
            <person name="Tojo M."/>
            <person name="Tubio J.M."/>
            <person name="Unger M.F."/>
            <person name="Wang B."/>
            <person name="Vernick K.D."/>
            <person name="Ribeiro J.M."/>
            <person name="James A.A."/>
            <person name="Michel K."/>
            <person name="Riehle M.A."/>
            <person name="Luckhart S."/>
            <person name="Sharakhov I.V."/>
            <person name="Tu Z."/>
        </authorList>
    </citation>
    <scope>NUCLEOTIDE SEQUENCE [LARGE SCALE GENOMIC DNA]</scope>
    <source>
        <strain evidence="2">Indian</strain>
    </source>
</reference>
<proteinExistence type="predicted"/>
<keyword evidence="2" id="KW-1185">Reference proteome</keyword>
<dbReference type="STRING" id="30069.A0A182YR98"/>
<protein>
    <submittedName>
        <fullName evidence="1">Uncharacterized protein</fullName>
    </submittedName>
</protein>
<evidence type="ECO:0000313" key="1">
    <source>
        <dbReference type="EnsemblMetazoa" id="ASTEI10984-PA"/>
    </source>
</evidence>
<sequence>MQQNGTNPRGASKLPHPSSTVIDNAHFTSVGELTQSQVSARHVVSGKLPIFSGNPNEVNALRVQRCENMQYLREYLRGHALKSVKRRLFYGNNLAEVIETLQTMYGRPELVIGTLLDNIRRMPAPKVEGLETLVEFR</sequence>